<evidence type="ECO:0000256" key="2">
    <source>
        <dbReference type="ARBA" id="ARBA00022475"/>
    </source>
</evidence>
<dbReference type="GO" id="GO:0005886">
    <property type="term" value="C:plasma membrane"/>
    <property type="evidence" value="ECO:0007669"/>
    <property type="project" value="UniProtKB-SubCell"/>
</dbReference>
<name>A0A2M7CHE8_9BACT</name>
<comment type="caution">
    <text evidence="7">The sequence shown here is derived from an EMBL/GenBank/DDBJ whole genome shotgun (WGS) entry which is preliminary data.</text>
</comment>
<feature type="transmembrane region" description="Helical" evidence="6">
    <location>
        <begin position="12"/>
        <end position="32"/>
    </location>
</feature>
<feature type="transmembrane region" description="Helical" evidence="6">
    <location>
        <begin position="452"/>
        <end position="472"/>
    </location>
</feature>
<evidence type="ECO:0000256" key="3">
    <source>
        <dbReference type="ARBA" id="ARBA00022692"/>
    </source>
</evidence>
<comment type="subcellular location">
    <subcellularLocation>
        <location evidence="1">Cell membrane</location>
        <topology evidence="1">Multi-pass membrane protein</topology>
    </subcellularLocation>
</comment>
<dbReference type="CDD" id="cd13128">
    <property type="entry name" value="MATE_Wzx_like"/>
    <property type="match status" value="1"/>
</dbReference>
<dbReference type="InterPro" id="IPR050833">
    <property type="entry name" value="Poly_Biosynth_Transport"/>
</dbReference>
<feature type="transmembrane region" description="Helical" evidence="6">
    <location>
        <begin position="251"/>
        <end position="273"/>
    </location>
</feature>
<feature type="transmembrane region" description="Helical" evidence="6">
    <location>
        <begin position="146"/>
        <end position="165"/>
    </location>
</feature>
<gene>
    <name evidence="7" type="ORF">COS38_03630</name>
</gene>
<feature type="transmembrane region" description="Helical" evidence="6">
    <location>
        <begin position="115"/>
        <end position="139"/>
    </location>
</feature>
<dbReference type="PANTHER" id="PTHR30250">
    <property type="entry name" value="PST FAMILY PREDICTED COLANIC ACID TRANSPORTER"/>
    <property type="match status" value="1"/>
</dbReference>
<feature type="transmembrane region" description="Helical" evidence="6">
    <location>
        <begin position="171"/>
        <end position="191"/>
    </location>
</feature>
<keyword evidence="4 6" id="KW-1133">Transmembrane helix</keyword>
<evidence type="ECO:0000256" key="6">
    <source>
        <dbReference type="SAM" id="Phobius"/>
    </source>
</evidence>
<keyword evidence="3 6" id="KW-0812">Transmembrane</keyword>
<feature type="transmembrane region" description="Helical" evidence="6">
    <location>
        <begin position="294"/>
        <end position="319"/>
    </location>
</feature>
<accession>A0A2M7CHE8</accession>
<feature type="transmembrane region" description="Helical" evidence="6">
    <location>
        <begin position="211"/>
        <end position="231"/>
    </location>
</feature>
<keyword evidence="5 6" id="KW-0472">Membrane</keyword>
<feature type="transmembrane region" description="Helical" evidence="6">
    <location>
        <begin position="44"/>
        <end position="67"/>
    </location>
</feature>
<feature type="transmembrane region" description="Helical" evidence="6">
    <location>
        <begin position="87"/>
        <end position="109"/>
    </location>
</feature>
<dbReference type="AlphaFoldDB" id="A0A2M7CHE8"/>
<protein>
    <submittedName>
        <fullName evidence="7">Uncharacterized protein</fullName>
    </submittedName>
</protein>
<dbReference type="InterPro" id="IPR002797">
    <property type="entry name" value="Polysacc_synth"/>
</dbReference>
<evidence type="ECO:0000256" key="4">
    <source>
        <dbReference type="ARBA" id="ARBA00022989"/>
    </source>
</evidence>
<sequence>MTYTRKVAYNTLAQMVGRIVLIATSLVIVGILTRHLGVENFGRYTTAFAFVAFFGIFGDLGFFYILVKELSVDAKSSQKIIANVMSIRTIGALIAYGVGIAVAFLIPSYDHITRLAIVIATLAFFWQTIQNTLTVIFQVHFRMDKAIVCDIVSRFITLGIIAWLASRGYGLVPIMSAYLAGNFASFVLAYFLSLKYTPIKFGFDFPYWKELIVKTLPMGVALVLHFVYFRIDTLMLSVMKGAEHVGIYGPSYKILEVMFILPGIFISSVLPIYARYLAKKDIRIHDAVQKAFDFLAIVGVPIIVGVFLLASPIVAFIAGDEFLNTSFVNLWGHPANSATNLQILIFASIGSFFAPVFIQLLVAGGHQKKLILPNIIFVIFNVILNLLFIPRWSYVATSFNTVATELLVLLMMTYLSYKTFKIFPRLTALLKAIVSSLAMGGVIWMFRDLNLFILILLGVLVYFGSMLILGGVNKSMLKQFKN</sequence>
<evidence type="ECO:0000313" key="7">
    <source>
        <dbReference type="EMBL" id="PIV25062.1"/>
    </source>
</evidence>
<evidence type="ECO:0000256" key="1">
    <source>
        <dbReference type="ARBA" id="ARBA00004651"/>
    </source>
</evidence>
<dbReference type="EMBL" id="PEUM01000107">
    <property type="protein sequence ID" value="PIV25062.1"/>
    <property type="molecule type" value="Genomic_DNA"/>
</dbReference>
<reference evidence="8" key="1">
    <citation type="submission" date="2017-09" db="EMBL/GenBank/DDBJ databases">
        <title>Depth-based differentiation of microbial function through sediment-hosted aquifers and enrichment of novel symbionts in the deep terrestrial subsurface.</title>
        <authorList>
            <person name="Probst A.J."/>
            <person name="Ladd B."/>
            <person name="Jarett J.K."/>
            <person name="Geller-Mcgrath D.E."/>
            <person name="Sieber C.M.K."/>
            <person name="Emerson J.B."/>
            <person name="Anantharaman K."/>
            <person name="Thomas B.C."/>
            <person name="Malmstrom R."/>
            <person name="Stieglmeier M."/>
            <person name="Klingl A."/>
            <person name="Woyke T."/>
            <person name="Ryan C.M."/>
            <person name="Banfield J.F."/>
        </authorList>
    </citation>
    <scope>NUCLEOTIDE SEQUENCE [LARGE SCALE GENOMIC DNA]</scope>
</reference>
<proteinExistence type="predicted"/>
<dbReference type="Proteomes" id="UP000229966">
    <property type="component" value="Unassembled WGS sequence"/>
</dbReference>
<feature type="transmembrane region" description="Helical" evidence="6">
    <location>
        <begin position="395"/>
        <end position="416"/>
    </location>
</feature>
<evidence type="ECO:0000256" key="5">
    <source>
        <dbReference type="ARBA" id="ARBA00023136"/>
    </source>
</evidence>
<feature type="transmembrane region" description="Helical" evidence="6">
    <location>
        <begin position="339"/>
        <end position="363"/>
    </location>
</feature>
<feature type="transmembrane region" description="Helical" evidence="6">
    <location>
        <begin position="428"/>
        <end position="446"/>
    </location>
</feature>
<evidence type="ECO:0000313" key="8">
    <source>
        <dbReference type="Proteomes" id="UP000229966"/>
    </source>
</evidence>
<dbReference type="Pfam" id="PF01943">
    <property type="entry name" value="Polysacc_synt"/>
    <property type="match status" value="1"/>
</dbReference>
<keyword evidence="2" id="KW-1003">Cell membrane</keyword>
<feature type="transmembrane region" description="Helical" evidence="6">
    <location>
        <begin position="370"/>
        <end position="389"/>
    </location>
</feature>
<dbReference type="PANTHER" id="PTHR30250:SF11">
    <property type="entry name" value="O-ANTIGEN TRANSPORTER-RELATED"/>
    <property type="match status" value="1"/>
</dbReference>
<organism evidence="7 8">
    <name type="scientific">Candidatus Berkelbacteria bacterium CG03_land_8_20_14_0_80_40_36</name>
    <dbReference type="NCBI Taxonomy" id="1974509"/>
    <lineage>
        <taxon>Bacteria</taxon>
        <taxon>Candidatus Berkelbacteria</taxon>
    </lineage>
</organism>